<protein>
    <submittedName>
        <fullName evidence="4">Phosphatidylglycerophosphate synthase</fullName>
    </submittedName>
</protein>
<dbReference type="PROSITE" id="PS00379">
    <property type="entry name" value="CDP_ALCOHOL_P_TRANSF"/>
    <property type="match status" value="1"/>
</dbReference>
<dbReference type="Pfam" id="PF01066">
    <property type="entry name" value="CDP-OH_P_transf"/>
    <property type="match status" value="1"/>
</dbReference>
<dbReference type="InterPro" id="IPR000462">
    <property type="entry name" value="CDP-OH_P_trans"/>
</dbReference>
<keyword evidence="5" id="KW-1185">Reference proteome</keyword>
<comment type="caution">
    <text evidence="4">The sequence shown here is derived from an EMBL/GenBank/DDBJ whole genome shotgun (WGS) entry which is preliminary data.</text>
</comment>
<dbReference type="InterPro" id="IPR048254">
    <property type="entry name" value="CDP_ALCOHOL_P_TRANSF_CS"/>
</dbReference>
<feature type="transmembrane region" description="Helical" evidence="3">
    <location>
        <begin position="83"/>
        <end position="102"/>
    </location>
</feature>
<organism evidence="4 5">
    <name type="scientific">Novosphingobium hassiacum</name>
    <dbReference type="NCBI Taxonomy" id="173676"/>
    <lineage>
        <taxon>Bacteria</taxon>
        <taxon>Pseudomonadati</taxon>
        <taxon>Pseudomonadota</taxon>
        <taxon>Alphaproteobacteria</taxon>
        <taxon>Sphingomonadales</taxon>
        <taxon>Sphingomonadaceae</taxon>
        <taxon>Novosphingobium</taxon>
    </lineage>
</organism>
<dbReference type="EMBL" id="JACICY010000001">
    <property type="protein sequence ID" value="MBB3858771.1"/>
    <property type="molecule type" value="Genomic_DNA"/>
</dbReference>
<dbReference type="AlphaFoldDB" id="A0A7W5ZRQ2"/>
<evidence type="ECO:0000256" key="3">
    <source>
        <dbReference type="SAM" id="Phobius"/>
    </source>
</evidence>
<evidence type="ECO:0000313" key="4">
    <source>
        <dbReference type="EMBL" id="MBB3858771.1"/>
    </source>
</evidence>
<dbReference type="GO" id="GO:0016780">
    <property type="term" value="F:phosphotransferase activity, for other substituted phosphate groups"/>
    <property type="evidence" value="ECO:0007669"/>
    <property type="project" value="InterPro"/>
</dbReference>
<dbReference type="RefSeq" id="WP_183610994.1">
    <property type="nucleotide sequence ID" value="NZ_JACICY010000001.1"/>
</dbReference>
<dbReference type="GO" id="GO:0016020">
    <property type="term" value="C:membrane"/>
    <property type="evidence" value="ECO:0007669"/>
    <property type="project" value="InterPro"/>
</dbReference>
<reference evidence="4 5" key="1">
    <citation type="submission" date="2020-08" db="EMBL/GenBank/DDBJ databases">
        <title>Genomic Encyclopedia of Type Strains, Phase IV (KMG-IV): sequencing the most valuable type-strain genomes for metagenomic binning, comparative biology and taxonomic classification.</title>
        <authorList>
            <person name="Goeker M."/>
        </authorList>
    </citation>
    <scope>NUCLEOTIDE SEQUENCE [LARGE SCALE GENOMIC DNA]</scope>
    <source>
        <strain evidence="4 5">DSM 14552</strain>
    </source>
</reference>
<evidence type="ECO:0000256" key="1">
    <source>
        <dbReference type="ARBA" id="ARBA00022679"/>
    </source>
</evidence>
<accession>A0A7W5ZRQ2</accession>
<proteinExistence type="inferred from homology"/>
<keyword evidence="1 2" id="KW-0808">Transferase</keyword>
<keyword evidence="3" id="KW-0812">Transmembrane</keyword>
<feature type="transmembrane region" description="Helical" evidence="3">
    <location>
        <begin position="108"/>
        <end position="134"/>
    </location>
</feature>
<evidence type="ECO:0000256" key="2">
    <source>
        <dbReference type="RuleBase" id="RU003750"/>
    </source>
</evidence>
<keyword evidence="3" id="KW-0472">Membrane</keyword>
<feature type="transmembrane region" description="Helical" evidence="3">
    <location>
        <begin position="21"/>
        <end position="46"/>
    </location>
</feature>
<dbReference type="InterPro" id="IPR043130">
    <property type="entry name" value="CDP-OH_PTrfase_TM_dom"/>
</dbReference>
<sequence>MFDAKLRPYIDPVLNRMGGALASVGIGANVITVIGMVTGLVGALAIAEGHTLAGLALVIANRLLDGLDGAVARATKLTDFGGYLDIVADFVFYIAIPVGFAFAAPQNLLPAVLLLASFALTGISFLAFATIAAKRGLETTAHGAKSFFYNTGIAEGVETIAVFIAMCLIPQHFGAIAYGYAMICCLTVIQRSAMAARTFSE</sequence>
<comment type="similarity">
    <text evidence="2">Belongs to the CDP-alcohol phosphatidyltransferase class-I family.</text>
</comment>
<dbReference type="Proteomes" id="UP000562395">
    <property type="component" value="Unassembled WGS sequence"/>
</dbReference>
<gene>
    <name evidence="4" type="ORF">GGQ88_000011</name>
</gene>
<name>A0A7W5ZRQ2_9SPHN</name>
<dbReference type="Gene3D" id="1.20.120.1760">
    <property type="match status" value="1"/>
</dbReference>
<dbReference type="GO" id="GO:0008654">
    <property type="term" value="P:phospholipid biosynthetic process"/>
    <property type="evidence" value="ECO:0007669"/>
    <property type="project" value="InterPro"/>
</dbReference>
<evidence type="ECO:0000313" key="5">
    <source>
        <dbReference type="Proteomes" id="UP000562395"/>
    </source>
</evidence>
<keyword evidence="3" id="KW-1133">Transmembrane helix</keyword>